<keyword evidence="8" id="KW-1185">Reference proteome</keyword>
<dbReference type="GO" id="GO:0046872">
    <property type="term" value="F:metal ion binding"/>
    <property type="evidence" value="ECO:0007669"/>
    <property type="project" value="UniProtKB-KW"/>
</dbReference>
<sequence length="351" mass="39838">MVGSTNTVESFNLPDLLAASSRFVSRLNAHYDQAMAECRTWLIAHEVVGDKTERVFAMSDIERLCARAYPSAPYDKFLTVCEFVCLMFAIDEVCDVQGGADAKRTGERFLNALRGKERDDYDEPNAGLMHAAREIHVRLGDWLDSDAGRRFIEVCEGYIECVVEESALREDGKVLSLEEYEPIRRENSGVRPSIAITEFALGLSLLDTVYTNEHFLTVYWTVSDMVWWANDIYSYAVEYQKGLDGNNVLTVLMSDKTLDLQAASDYAGEHYKTLIRRHWAAREALAQLTFGSPEIDAQVALFVEEMANWAIGNAVWSFETRRYLGDDGLEVKESRRAVLRTRFSDEKRMPA</sequence>
<dbReference type="EC" id="4.2.3.-" evidence="6"/>
<dbReference type="GO" id="GO:0008299">
    <property type="term" value="P:isoprenoid biosynthetic process"/>
    <property type="evidence" value="ECO:0007669"/>
    <property type="project" value="UniProtKB-ARBA"/>
</dbReference>
<dbReference type="Pfam" id="PF19086">
    <property type="entry name" value="Terpene_syn_C_2"/>
    <property type="match status" value="1"/>
</dbReference>
<name>A0A165GKN7_EXIGL</name>
<accession>A0A165GKN7</accession>
<dbReference type="Gene3D" id="1.10.600.10">
    <property type="entry name" value="Farnesyl Diphosphate Synthase"/>
    <property type="match status" value="1"/>
</dbReference>
<comment type="cofactor">
    <cofactor evidence="1 6">
        <name>Mg(2+)</name>
        <dbReference type="ChEBI" id="CHEBI:18420"/>
    </cofactor>
</comment>
<dbReference type="STRING" id="1314781.A0A165GKN7"/>
<dbReference type="EMBL" id="KV426044">
    <property type="protein sequence ID" value="KZV90662.1"/>
    <property type="molecule type" value="Genomic_DNA"/>
</dbReference>
<reference evidence="7 8" key="1">
    <citation type="journal article" date="2016" name="Mol. Biol. Evol.">
        <title>Comparative Genomics of Early-Diverging Mushroom-Forming Fungi Provides Insights into the Origins of Lignocellulose Decay Capabilities.</title>
        <authorList>
            <person name="Nagy L.G."/>
            <person name="Riley R."/>
            <person name="Tritt A."/>
            <person name="Adam C."/>
            <person name="Daum C."/>
            <person name="Floudas D."/>
            <person name="Sun H."/>
            <person name="Yadav J.S."/>
            <person name="Pangilinan J."/>
            <person name="Larsson K.H."/>
            <person name="Matsuura K."/>
            <person name="Barry K."/>
            <person name="Labutti K."/>
            <person name="Kuo R."/>
            <person name="Ohm R.A."/>
            <person name="Bhattacharya S.S."/>
            <person name="Shirouzu T."/>
            <person name="Yoshinaga Y."/>
            <person name="Martin F.M."/>
            <person name="Grigoriev I.V."/>
            <person name="Hibbett D.S."/>
        </authorList>
    </citation>
    <scope>NUCLEOTIDE SEQUENCE [LARGE SCALE GENOMIC DNA]</scope>
    <source>
        <strain evidence="7 8">HHB12029</strain>
    </source>
</reference>
<dbReference type="GO" id="GO:0010333">
    <property type="term" value="F:terpene synthase activity"/>
    <property type="evidence" value="ECO:0007669"/>
    <property type="project" value="InterPro"/>
</dbReference>
<evidence type="ECO:0000256" key="2">
    <source>
        <dbReference type="ARBA" id="ARBA00006333"/>
    </source>
</evidence>
<dbReference type="SFLD" id="SFLDG01020">
    <property type="entry name" value="Terpene_Cyclase_Like_2"/>
    <property type="match status" value="1"/>
</dbReference>
<evidence type="ECO:0000256" key="3">
    <source>
        <dbReference type="ARBA" id="ARBA00022723"/>
    </source>
</evidence>
<comment type="similarity">
    <text evidence="2 6">Belongs to the terpene synthase family.</text>
</comment>
<dbReference type="InterPro" id="IPR008949">
    <property type="entry name" value="Isoprenoid_synthase_dom_sf"/>
</dbReference>
<organism evidence="7 8">
    <name type="scientific">Exidia glandulosa HHB12029</name>
    <dbReference type="NCBI Taxonomy" id="1314781"/>
    <lineage>
        <taxon>Eukaryota</taxon>
        <taxon>Fungi</taxon>
        <taxon>Dikarya</taxon>
        <taxon>Basidiomycota</taxon>
        <taxon>Agaricomycotina</taxon>
        <taxon>Agaricomycetes</taxon>
        <taxon>Auriculariales</taxon>
        <taxon>Exidiaceae</taxon>
        <taxon>Exidia</taxon>
    </lineage>
</organism>
<dbReference type="Proteomes" id="UP000077266">
    <property type="component" value="Unassembled WGS sequence"/>
</dbReference>
<keyword evidence="5 6" id="KW-0456">Lyase</keyword>
<evidence type="ECO:0000313" key="8">
    <source>
        <dbReference type="Proteomes" id="UP000077266"/>
    </source>
</evidence>
<protein>
    <recommendedName>
        <fullName evidence="6">Terpene synthase</fullName>
        <ecNumber evidence="6">4.2.3.-</ecNumber>
    </recommendedName>
</protein>
<dbReference type="OrthoDB" id="6486656at2759"/>
<evidence type="ECO:0000256" key="6">
    <source>
        <dbReference type="RuleBase" id="RU366034"/>
    </source>
</evidence>
<gene>
    <name evidence="7" type="ORF">EXIGLDRAFT_750528</name>
</gene>
<evidence type="ECO:0000313" key="7">
    <source>
        <dbReference type="EMBL" id="KZV90662.1"/>
    </source>
</evidence>
<proteinExistence type="inferred from homology"/>
<keyword evidence="4 6" id="KW-0460">Magnesium</keyword>
<dbReference type="AlphaFoldDB" id="A0A165GKN7"/>
<keyword evidence="3 6" id="KW-0479">Metal-binding</keyword>
<evidence type="ECO:0000256" key="5">
    <source>
        <dbReference type="ARBA" id="ARBA00023239"/>
    </source>
</evidence>
<evidence type="ECO:0000256" key="4">
    <source>
        <dbReference type="ARBA" id="ARBA00022842"/>
    </source>
</evidence>
<dbReference type="SUPFAM" id="SSF48576">
    <property type="entry name" value="Terpenoid synthases"/>
    <property type="match status" value="1"/>
</dbReference>
<dbReference type="InParanoid" id="A0A165GKN7"/>
<dbReference type="SFLD" id="SFLDS00005">
    <property type="entry name" value="Isoprenoid_Synthase_Type_I"/>
    <property type="match status" value="1"/>
</dbReference>
<dbReference type="PANTHER" id="PTHR35201:SF4">
    <property type="entry name" value="BETA-PINACENE SYNTHASE-RELATED"/>
    <property type="match status" value="1"/>
</dbReference>
<dbReference type="PANTHER" id="PTHR35201">
    <property type="entry name" value="TERPENE SYNTHASE"/>
    <property type="match status" value="1"/>
</dbReference>
<dbReference type="InterPro" id="IPR034686">
    <property type="entry name" value="Terpene_cyclase-like_2"/>
</dbReference>
<evidence type="ECO:0000256" key="1">
    <source>
        <dbReference type="ARBA" id="ARBA00001946"/>
    </source>
</evidence>